<gene>
    <name evidence="5" type="primary">narL</name>
    <name evidence="5" type="ORF">E0W60_31845</name>
</gene>
<dbReference type="PANTHER" id="PTHR43214:SF38">
    <property type="entry name" value="NITRATE_NITRITE RESPONSE REGULATOR PROTEIN NARL"/>
    <property type="match status" value="1"/>
</dbReference>
<dbReference type="SMART" id="SM00421">
    <property type="entry name" value="HTH_LUXR"/>
    <property type="match status" value="1"/>
</dbReference>
<reference evidence="5 6" key="1">
    <citation type="submission" date="2019-03" db="EMBL/GenBank/DDBJ databases">
        <title>Efficiently degradation of phenoxyalkanoic acid herbicides by Cupriavidus oxalaticus strain X32.</title>
        <authorList>
            <person name="Sheng X."/>
        </authorList>
    </citation>
    <scope>NUCLEOTIDE SEQUENCE [LARGE SCALE GENOMIC DNA]</scope>
    <source>
        <strain evidence="5 6">X32</strain>
        <plasmid evidence="5 6">unnamed1</plasmid>
    </source>
</reference>
<feature type="modified residue" description="4-aspartylphosphate" evidence="2">
    <location>
        <position position="57"/>
    </location>
</feature>
<dbReference type="SUPFAM" id="SSF46894">
    <property type="entry name" value="C-terminal effector domain of the bipartite response regulators"/>
    <property type="match status" value="1"/>
</dbReference>
<name>A0A4P7LHG9_9BURK</name>
<dbReference type="CDD" id="cd06170">
    <property type="entry name" value="LuxR_C_like"/>
    <property type="match status" value="1"/>
</dbReference>
<dbReference type="PROSITE" id="PS50043">
    <property type="entry name" value="HTH_LUXR_2"/>
    <property type="match status" value="1"/>
</dbReference>
<accession>A0A4P7LHG9</accession>
<keyword evidence="1" id="KW-0238">DNA-binding</keyword>
<evidence type="ECO:0000313" key="5">
    <source>
        <dbReference type="EMBL" id="QBY55596.1"/>
    </source>
</evidence>
<dbReference type="Pfam" id="PF00196">
    <property type="entry name" value="GerE"/>
    <property type="match status" value="1"/>
</dbReference>
<dbReference type="SUPFAM" id="SSF52172">
    <property type="entry name" value="CheY-like"/>
    <property type="match status" value="1"/>
</dbReference>
<dbReference type="EMBL" id="CP038636">
    <property type="protein sequence ID" value="QBY55596.1"/>
    <property type="molecule type" value="Genomic_DNA"/>
</dbReference>
<geneLocation type="plasmid" evidence="5">
    <name>unnamed1</name>
</geneLocation>
<dbReference type="NCBIfam" id="NF007935">
    <property type="entry name" value="PRK10651.1"/>
    <property type="match status" value="1"/>
</dbReference>
<dbReference type="PRINTS" id="PR00038">
    <property type="entry name" value="HTHLUXR"/>
</dbReference>
<protein>
    <submittedName>
        <fullName evidence="5">Two-component system response regulator NarL</fullName>
    </submittedName>
</protein>
<organism evidence="5 6">
    <name type="scientific">Cupriavidus oxalaticus</name>
    <dbReference type="NCBI Taxonomy" id="96344"/>
    <lineage>
        <taxon>Bacteria</taxon>
        <taxon>Pseudomonadati</taxon>
        <taxon>Pseudomonadota</taxon>
        <taxon>Betaproteobacteria</taxon>
        <taxon>Burkholderiales</taxon>
        <taxon>Burkholderiaceae</taxon>
        <taxon>Cupriavidus</taxon>
    </lineage>
</organism>
<proteinExistence type="predicted"/>
<dbReference type="SMART" id="SM00448">
    <property type="entry name" value="REC"/>
    <property type="match status" value="1"/>
</dbReference>
<evidence type="ECO:0000256" key="1">
    <source>
        <dbReference type="ARBA" id="ARBA00023125"/>
    </source>
</evidence>
<sequence length="215" mass="23406">METSNTVLVIDDHALFRKGLAQLIGMDQDFRVVGQASSGAEGVDMAVRMQPDVILIDLNMPGMSGIETIGALREKHVDSRFIMLTVSDNERDVVSALRAGAHGYLLKDMEPEDLCDCLRRAANGASVLSDSVTGSLMEVVASNQRVPAAQADLTSRESEVLDFLAEGLCNKTIARQLGISVGTVKVHVKHVLSKLNLHSRLEAVVWRHGQQKPRH</sequence>
<dbReference type="InterPro" id="IPR039420">
    <property type="entry name" value="WalR-like"/>
</dbReference>
<dbReference type="GO" id="GO:0000160">
    <property type="term" value="P:phosphorelay signal transduction system"/>
    <property type="evidence" value="ECO:0007669"/>
    <property type="project" value="InterPro"/>
</dbReference>
<dbReference type="AlphaFoldDB" id="A0A4P7LHG9"/>
<evidence type="ECO:0000259" key="4">
    <source>
        <dbReference type="PROSITE" id="PS50110"/>
    </source>
</evidence>
<dbReference type="RefSeq" id="WP_135706835.1">
    <property type="nucleotide sequence ID" value="NZ_CP038636.1"/>
</dbReference>
<keyword evidence="5" id="KW-0614">Plasmid</keyword>
<evidence type="ECO:0000259" key="3">
    <source>
        <dbReference type="PROSITE" id="PS50043"/>
    </source>
</evidence>
<dbReference type="PROSITE" id="PS50110">
    <property type="entry name" value="RESPONSE_REGULATORY"/>
    <property type="match status" value="1"/>
</dbReference>
<dbReference type="InterPro" id="IPR000792">
    <property type="entry name" value="Tscrpt_reg_LuxR_C"/>
</dbReference>
<dbReference type="InterPro" id="IPR001789">
    <property type="entry name" value="Sig_transdc_resp-reg_receiver"/>
</dbReference>
<feature type="domain" description="Response regulatory" evidence="4">
    <location>
        <begin position="6"/>
        <end position="122"/>
    </location>
</feature>
<keyword evidence="2" id="KW-0597">Phosphoprotein</keyword>
<dbReference type="GO" id="GO:0006355">
    <property type="term" value="P:regulation of DNA-templated transcription"/>
    <property type="evidence" value="ECO:0007669"/>
    <property type="project" value="InterPro"/>
</dbReference>
<dbReference type="Pfam" id="PF00072">
    <property type="entry name" value="Response_reg"/>
    <property type="match status" value="1"/>
</dbReference>
<dbReference type="PANTHER" id="PTHR43214">
    <property type="entry name" value="TWO-COMPONENT RESPONSE REGULATOR"/>
    <property type="match status" value="1"/>
</dbReference>
<dbReference type="GO" id="GO:0003677">
    <property type="term" value="F:DNA binding"/>
    <property type="evidence" value="ECO:0007669"/>
    <property type="project" value="UniProtKB-KW"/>
</dbReference>
<dbReference type="OrthoDB" id="9816469at2"/>
<feature type="domain" description="HTH luxR-type" evidence="3">
    <location>
        <begin position="146"/>
        <end position="211"/>
    </location>
</feature>
<dbReference type="KEGG" id="cox:E0W60_31845"/>
<evidence type="ECO:0000256" key="2">
    <source>
        <dbReference type="PROSITE-ProRule" id="PRU00169"/>
    </source>
</evidence>
<dbReference type="Proteomes" id="UP000295294">
    <property type="component" value="Plasmid unnamed1"/>
</dbReference>
<evidence type="ECO:0000313" key="6">
    <source>
        <dbReference type="Proteomes" id="UP000295294"/>
    </source>
</evidence>
<dbReference type="PROSITE" id="PS00622">
    <property type="entry name" value="HTH_LUXR_1"/>
    <property type="match status" value="1"/>
</dbReference>
<dbReference type="InterPro" id="IPR011006">
    <property type="entry name" value="CheY-like_superfamily"/>
</dbReference>
<dbReference type="Gene3D" id="3.40.50.2300">
    <property type="match status" value="1"/>
</dbReference>
<dbReference type="InterPro" id="IPR016032">
    <property type="entry name" value="Sig_transdc_resp-reg_C-effctor"/>
</dbReference>
<dbReference type="CDD" id="cd19931">
    <property type="entry name" value="REC_NarL"/>
    <property type="match status" value="1"/>
</dbReference>